<evidence type="ECO:0000259" key="6">
    <source>
        <dbReference type="PROSITE" id="PS51094"/>
    </source>
</evidence>
<feature type="domain" description="PRD" evidence="8">
    <location>
        <begin position="281"/>
        <end position="387"/>
    </location>
</feature>
<dbReference type="InterPro" id="IPR050661">
    <property type="entry name" value="BglG_antiterminators"/>
</dbReference>
<reference evidence="9 10" key="1">
    <citation type="journal article" date="2023" name="Int. J. Syst. Evol. Microbiol.">
        <title>Terrisporobacter hibernicus sp. nov., isolated from bovine faeces in Northern Ireland.</title>
        <authorList>
            <person name="Mitchell M."/>
            <person name="Nguyen S.V."/>
            <person name="Connor M."/>
            <person name="Fairley D.J."/>
            <person name="Donoghue O."/>
            <person name="Marshall H."/>
            <person name="Koolman L."/>
            <person name="McMullan G."/>
            <person name="Schaffer K.E."/>
            <person name="McGrath J.W."/>
            <person name="Fanning S."/>
        </authorList>
    </citation>
    <scope>NUCLEOTIDE SEQUENCE [LARGE SCALE GENOMIC DNA]</scope>
    <source>
        <strain evidence="9 10">MCA3</strain>
    </source>
</reference>
<keyword evidence="5" id="KW-0804">Transcription</keyword>
<gene>
    <name evidence="9" type="ORF">JW646_05690</name>
</gene>
<dbReference type="AlphaFoldDB" id="A0AAX2ZKM8"/>
<dbReference type="Pfam" id="PF00874">
    <property type="entry name" value="PRD"/>
    <property type="match status" value="1"/>
</dbReference>
<protein>
    <submittedName>
        <fullName evidence="9">BglG family transcription antiterminator</fullName>
    </submittedName>
</protein>
<dbReference type="InterPro" id="IPR036095">
    <property type="entry name" value="PTS_EIIB-like_sf"/>
</dbReference>
<keyword evidence="2" id="KW-0677">Repeat</keyword>
<feature type="domain" description="PTS EIIB type-2" evidence="7">
    <location>
        <begin position="391"/>
        <end position="478"/>
    </location>
</feature>
<dbReference type="PROSITE" id="PS51094">
    <property type="entry name" value="PTS_EIIA_TYPE_2"/>
    <property type="match status" value="1"/>
</dbReference>
<dbReference type="Gene3D" id="3.40.50.2300">
    <property type="match status" value="1"/>
</dbReference>
<keyword evidence="3" id="KW-0805">Transcription regulation</keyword>
<dbReference type="GO" id="GO:0008982">
    <property type="term" value="F:protein-N(PI)-phosphohistidine-sugar phosphotransferase activity"/>
    <property type="evidence" value="ECO:0007669"/>
    <property type="project" value="InterPro"/>
</dbReference>
<dbReference type="InterPro" id="IPR013011">
    <property type="entry name" value="PTS_EIIB_2"/>
</dbReference>
<keyword evidence="4" id="KW-0010">Activator</keyword>
<evidence type="ECO:0000313" key="10">
    <source>
        <dbReference type="Proteomes" id="UP001198983"/>
    </source>
</evidence>
<evidence type="ECO:0000259" key="7">
    <source>
        <dbReference type="PROSITE" id="PS51099"/>
    </source>
</evidence>
<dbReference type="Pfam" id="PF00359">
    <property type="entry name" value="PTS_EIIA_2"/>
    <property type="match status" value="1"/>
</dbReference>
<evidence type="ECO:0000313" key="9">
    <source>
        <dbReference type="EMBL" id="UEL48942.1"/>
    </source>
</evidence>
<feature type="domain" description="PTS EIIA type-2" evidence="6">
    <location>
        <begin position="493"/>
        <end position="638"/>
    </location>
</feature>
<evidence type="ECO:0000256" key="3">
    <source>
        <dbReference type="ARBA" id="ARBA00023015"/>
    </source>
</evidence>
<name>A0AAX2ZKM8_9FIRM</name>
<evidence type="ECO:0000256" key="2">
    <source>
        <dbReference type="ARBA" id="ARBA00022737"/>
    </source>
</evidence>
<dbReference type="Proteomes" id="UP001198983">
    <property type="component" value="Chromosome"/>
</dbReference>
<dbReference type="RefSeq" id="WP_074920023.1">
    <property type="nucleotide sequence ID" value="NZ_CP081135.1"/>
</dbReference>
<dbReference type="Gene3D" id="3.40.930.10">
    <property type="entry name" value="Mannitol-specific EII, Chain A"/>
    <property type="match status" value="1"/>
</dbReference>
<dbReference type="InterPro" id="IPR011608">
    <property type="entry name" value="PRD"/>
</dbReference>
<dbReference type="SUPFAM" id="SSF55804">
    <property type="entry name" value="Phoshotransferase/anion transport protein"/>
    <property type="match status" value="1"/>
</dbReference>
<dbReference type="PROSITE" id="PS51372">
    <property type="entry name" value="PRD_2"/>
    <property type="match status" value="2"/>
</dbReference>
<dbReference type="PROSITE" id="PS51099">
    <property type="entry name" value="PTS_EIIB_TYPE_2"/>
    <property type="match status" value="1"/>
</dbReference>
<dbReference type="InterPro" id="IPR036634">
    <property type="entry name" value="PRD_sf"/>
</dbReference>
<dbReference type="EMBL" id="CP081135">
    <property type="protein sequence ID" value="UEL48942.1"/>
    <property type="molecule type" value="Genomic_DNA"/>
</dbReference>
<dbReference type="GO" id="GO:0006355">
    <property type="term" value="P:regulation of DNA-templated transcription"/>
    <property type="evidence" value="ECO:0007669"/>
    <property type="project" value="InterPro"/>
</dbReference>
<evidence type="ECO:0000256" key="1">
    <source>
        <dbReference type="ARBA" id="ARBA00022679"/>
    </source>
</evidence>
<dbReference type="InterPro" id="IPR016152">
    <property type="entry name" value="PTrfase/Anion_transptr"/>
</dbReference>
<evidence type="ECO:0000256" key="4">
    <source>
        <dbReference type="ARBA" id="ARBA00023159"/>
    </source>
</evidence>
<evidence type="ECO:0000256" key="5">
    <source>
        <dbReference type="ARBA" id="ARBA00023163"/>
    </source>
</evidence>
<keyword evidence="1" id="KW-0808">Transferase</keyword>
<dbReference type="SUPFAM" id="SSF46785">
    <property type="entry name" value="Winged helix' DNA-binding domain"/>
    <property type="match status" value="1"/>
</dbReference>
<dbReference type="PANTHER" id="PTHR30185">
    <property type="entry name" value="CRYPTIC BETA-GLUCOSIDE BGL OPERON ANTITERMINATOR"/>
    <property type="match status" value="1"/>
</dbReference>
<proteinExistence type="predicted"/>
<keyword evidence="10" id="KW-1185">Reference proteome</keyword>
<dbReference type="SUPFAM" id="SSF52794">
    <property type="entry name" value="PTS system IIB component-like"/>
    <property type="match status" value="1"/>
</dbReference>
<feature type="domain" description="PRD" evidence="8">
    <location>
        <begin position="169"/>
        <end position="275"/>
    </location>
</feature>
<organism evidence="9 10">
    <name type="scientific">Terrisporobacter hibernicus</name>
    <dbReference type="NCBI Taxonomy" id="2813371"/>
    <lineage>
        <taxon>Bacteria</taxon>
        <taxon>Bacillati</taxon>
        <taxon>Bacillota</taxon>
        <taxon>Clostridia</taxon>
        <taxon>Peptostreptococcales</taxon>
        <taxon>Peptostreptococcaceae</taxon>
        <taxon>Terrisporobacter</taxon>
    </lineage>
</organism>
<accession>A0AAX2ZKM8</accession>
<dbReference type="Gene3D" id="1.10.10.10">
    <property type="entry name" value="Winged helix-like DNA-binding domain superfamily/Winged helix DNA-binding domain"/>
    <property type="match status" value="2"/>
</dbReference>
<dbReference type="Gene3D" id="1.10.1790.10">
    <property type="entry name" value="PRD domain"/>
    <property type="match status" value="1"/>
</dbReference>
<dbReference type="InterPro" id="IPR013196">
    <property type="entry name" value="HTH_11"/>
</dbReference>
<dbReference type="InterPro" id="IPR002178">
    <property type="entry name" value="PTS_EIIA_type-2_dom"/>
</dbReference>
<dbReference type="SUPFAM" id="SSF63520">
    <property type="entry name" value="PTS-regulatory domain, PRD"/>
    <property type="match status" value="2"/>
</dbReference>
<sequence>MNIINEENRLCKILRIIEQSNLTSSQSIADKLGVSTKTVKNEIKELNRVLKGYAVIDIKKGKYVLYIIDQQNFDVVRQSLGIQDDYFNSQQNRMSYILYKLMNSNEPYLIDDLAEEMNIGKTTFIGDLKKLRNNIQKHNLKIVGKTNTGLFLEGNEVDIRMCLLQDMYGSVYKEFKIDEDIIELISKTCRKNALGSGAIDNFIKFFTVMIDRLLNDYTIKYLDDKYIELESTKTFEFVDKLLGEVEKIIPVKVPLNERIFMVLPIISMRTPINSQGIKEIEVSDETIDLVQEIITLIKSQMNITIMPGDFFDEFVYHMFFMINRVKFGIEIKNPILEDIKEKYSVAFKMAELSKCIVEDKLGKKVSKDEVGYMAMYFGVFISENSYKNKIYRVAIICGSGVLTARIISSQLKKILSPESEIDMYSSTEVNDELLNKYDLICSTYKLTCDINTPIIYMKEIFDEHQFRKQIEQVKYTQKLEVPLLQGIDSILLNLLDEEKFFVLDNNLSYKENINLMVDALGNNGYVDDGFKERLEKREDNSTMVFDKHIAIPHVVNYESDNIVLALGVFDDTLIIDKERNVKLVFLLGIPEELGENEMLLIKIYNEIISIAKDENKIKEISRLKKYKDLVLYKIKEESTF</sequence>
<dbReference type="InterPro" id="IPR036388">
    <property type="entry name" value="WH-like_DNA-bd_sf"/>
</dbReference>
<dbReference type="Pfam" id="PF08279">
    <property type="entry name" value="HTH_11"/>
    <property type="match status" value="1"/>
</dbReference>
<dbReference type="CDD" id="cd05568">
    <property type="entry name" value="PTS_IIB_bgl_like"/>
    <property type="match status" value="1"/>
</dbReference>
<evidence type="ECO:0000259" key="8">
    <source>
        <dbReference type="PROSITE" id="PS51372"/>
    </source>
</evidence>
<dbReference type="GO" id="GO:0009401">
    <property type="term" value="P:phosphoenolpyruvate-dependent sugar phosphotransferase system"/>
    <property type="evidence" value="ECO:0007669"/>
    <property type="project" value="InterPro"/>
</dbReference>
<dbReference type="InterPro" id="IPR007737">
    <property type="entry name" value="Mga_HTH"/>
</dbReference>
<dbReference type="KEGG" id="tem:JW646_05690"/>
<dbReference type="PANTHER" id="PTHR30185:SF18">
    <property type="entry name" value="TRANSCRIPTIONAL REGULATOR MTLR"/>
    <property type="match status" value="1"/>
</dbReference>
<dbReference type="InterPro" id="IPR036390">
    <property type="entry name" value="WH_DNA-bd_sf"/>
</dbReference>
<dbReference type="Pfam" id="PF05043">
    <property type="entry name" value="Mga"/>
    <property type="match status" value="1"/>
</dbReference>